<dbReference type="Proteomes" id="UP001054889">
    <property type="component" value="Unassembled WGS sequence"/>
</dbReference>
<proteinExistence type="predicted"/>
<reference evidence="2" key="1">
    <citation type="journal article" date="2018" name="DNA Res.">
        <title>Multiple hybrid de novo genome assembly of finger millet, an orphan allotetraploid crop.</title>
        <authorList>
            <person name="Hatakeyama M."/>
            <person name="Aluri S."/>
            <person name="Balachadran M.T."/>
            <person name="Sivarajan S.R."/>
            <person name="Patrignani A."/>
            <person name="Gruter S."/>
            <person name="Poveda L."/>
            <person name="Shimizu-Inatsugi R."/>
            <person name="Baeten J."/>
            <person name="Francoijs K.J."/>
            <person name="Nataraja K.N."/>
            <person name="Reddy Y.A.N."/>
            <person name="Phadnis S."/>
            <person name="Ravikumar R.L."/>
            <person name="Schlapbach R."/>
            <person name="Sreeman S.M."/>
            <person name="Shimizu K.K."/>
        </authorList>
    </citation>
    <scope>NUCLEOTIDE SEQUENCE</scope>
</reference>
<dbReference type="EMBL" id="BQKI01000004">
    <property type="protein sequence ID" value="GJM92230.1"/>
    <property type="molecule type" value="Genomic_DNA"/>
</dbReference>
<comment type="caution">
    <text evidence="2">The sequence shown here is derived from an EMBL/GenBank/DDBJ whole genome shotgun (WGS) entry which is preliminary data.</text>
</comment>
<accession>A0AAV5C2V9</accession>
<name>A0AAV5C2V9_ELECO</name>
<dbReference type="AlphaFoldDB" id="A0AAV5C2V9"/>
<evidence type="ECO:0000256" key="1">
    <source>
        <dbReference type="SAM" id="MobiDB-lite"/>
    </source>
</evidence>
<feature type="region of interest" description="Disordered" evidence="1">
    <location>
        <begin position="1"/>
        <end position="21"/>
    </location>
</feature>
<sequence>MQAPAHEAHIGNLPGSTEKSSSSQTCALRFFLPATAALLSESRSARRGGLPATSLRRQIPPSLAFPSSSAAKVSLEASLFATPARLIPSLLLAASPVGKPSSAVHE</sequence>
<evidence type="ECO:0000313" key="2">
    <source>
        <dbReference type="EMBL" id="GJM92230.1"/>
    </source>
</evidence>
<gene>
    <name evidence="2" type="primary">ga08673</name>
    <name evidence="2" type="ORF">PR202_ga08673</name>
</gene>
<protein>
    <submittedName>
        <fullName evidence="2">Uncharacterized protein</fullName>
    </submittedName>
</protein>
<evidence type="ECO:0000313" key="3">
    <source>
        <dbReference type="Proteomes" id="UP001054889"/>
    </source>
</evidence>
<keyword evidence="3" id="KW-1185">Reference proteome</keyword>
<reference evidence="2" key="2">
    <citation type="submission" date="2021-12" db="EMBL/GenBank/DDBJ databases">
        <title>Resequencing data analysis of finger millet.</title>
        <authorList>
            <person name="Hatakeyama M."/>
            <person name="Aluri S."/>
            <person name="Balachadran M.T."/>
            <person name="Sivarajan S.R."/>
            <person name="Poveda L."/>
            <person name="Shimizu-Inatsugi R."/>
            <person name="Schlapbach R."/>
            <person name="Sreeman S.M."/>
            <person name="Shimizu K.K."/>
        </authorList>
    </citation>
    <scope>NUCLEOTIDE SEQUENCE</scope>
</reference>
<organism evidence="2 3">
    <name type="scientific">Eleusine coracana subsp. coracana</name>
    <dbReference type="NCBI Taxonomy" id="191504"/>
    <lineage>
        <taxon>Eukaryota</taxon>
        <taxon>Viridiplantae</taxon>
        <taxon>Streptophyta</taxon>
        <taxon>Embryophyta</taxon>
        <taxon>Tracheophyta</taxon>
        <taxon>Spermatophyta</taxon>
        <taxon>Magnoliopsida</taxon>
        <taxon>Liliopsida</taxon>
        <taxon>Poales</taxon>
        <taxon>Poaceae</taxon>
        <taxon>PACMAD clade</taxon>
        <taxon>Chloridoideae</taxon>
        <taxon>Cynodonteae</taxon>
        <taxon>Eleusininae</taxon>
        <taxon>Eleusine</taxon>
    </lineage>
</organism>